<reference evidence="7 8" key="1">
    <citation type="submission" date="2024-12" db="EMBL/GenBank/DDBJ databases">
        <authorList>
            <person name="Hu S."/>
        </authorList>
    </citation>
    <scope>NUCLEOTIDE SEQUENCE [LARGE SCALE GENOMIC DNA]</scope>
    <source>
        <strain evidence="7 8">THG-T11</strain>
    </source>
</reference>
<keyword evidence="3" id="KW-0731">Sigma factor</keyword>
<dbReference type="SUPFAM" id="SSF88946">
    <property type="entry name" value="Sigma2 domain of RNA polymerase sigma factors"/>
    <property type="match status" value="1"/>
</dbReference>
<dbReference type="PANTHER" id="PTHR43133:SF46">
    <property type="entry name" value="RNA POLYMERASE SIGMA-70 FACTOR ECF SUBFAMILY"/>
    <property type="match status" value="1"/>
</dbReference>
<comment type="caution">
    <text evidence="7">The sequence shown here is derived from an EMBL/GenBank/DDBJ whole genome shotgun (WGS) entry which is preliminary data.</text>
</comment>
<dbReference type="InterPro" id="IPR039425">
    <property type="entry name" value="RNA_pol_sigma-70-like"/>
</dbReference>
<keyword evidence="4" id="KW-0804">Transcription</keyword>
<evidence type="ECO:0000259" key="5">
    <source>
        <dbReference type="Pfam" id="PF04542"/>
    </source>
</evidence>
<dbReference type="Gene3D" id="1.10.1740.10">
    <property type="match status" value="1"/>
</dbReference>
<dbReference type="Pfam" id="PF08281">
    <property type="entry name" value="Sigma70_r4_2"/>
    <property type="match status" value="1"/>
</dbReference>
<dbReference type="CDD" id="cd06171">
    <property type="entry name" value="Sigma70_r4"/>
    <property type="match status" value="1"/>
</dbReference>
<dbReference type="NCBIfam" id="TIGR02985">
    <property type="entry name" value="Sig70_bacteroi1"/>
    <property type="match status" value="1"/>
</dbReference>
<dbReference type="Proteomes" id="UP001517247">
    <property type="component" value="Unassembled WGS sequence"/>
</dbReference>
<dbReference type="InterPro" id="IPR013249">
    <property type="entry name" value="RNA_pol_sigma70_r4_t2"/>
</dbReference>
<evidence type="ECO:0000256" key="3">
    <source>
        <dbReference type="ARBA" id="ARBA00023082"/>
    </source>
</evidence>
<proteinExistence type="inferred from homology"/>
<keyword evidence="2" id="KW-0805">Transcription regulation</keyword>
<dbReference type="NCBIfam" id="TIGR02937">
    <property type="entry name" value="sigma70-ECF"/>
    <property type="match status" value="1"/>
</dbReference>
<evidence type="ECO:0000256" key="1">
    <source>
        <dbReference type="ARBA" id="ARBA00010641"/>
    </source>
</evidence>
<evidence type="ECO:0000259" key="6">
    <source>
        <dbReference type="Pfam" id="PF08281"/>
    </source>
</evidence>
<organism evidence="7 8">
    <name type="scientific">Pedobacter ureilyticus</name>
    <dbReference type="NCBI Taxonomy" id="1393051"/>
    <lineage>
        <taxon>Bacteria</taxon>
        <taxon>Pseudomonadati</taxon>
        <taxon>Bacteroidota</taxon>
        <taxon>Sphingobacteriia</taxon>
        <taxon>Sphingobacteriales</taxon>
        <taxon>Sphingobacteriaceae</taxon>
        <taxon>Pedobacter</taxon>
    </lineage>
</organism>
<name>A0ABW9JB31_9SPHI</name>
<dbReference type="Pfam" id="PF04542">
    <property type="entry name" value="Sigma70_r2"/>
    <property type="match status" value="1"/>
</dbReference>
<dbReference type="EMBL" id="SSHJ02000011">
    <property type="protein sequence ID" value="MFN0257786.1"/>
    <property type="molecule type" value="Genomic_DNA"/>
</dbReference>
<comment type="similarity">
    <text evidence="1">Belongs to the sigma-70 factor family. ECF subfamily.</text>
</comment>
<dbReference type="PANTHER" id="PTHR43133">
    <property type="entry name" value="RNA POLYMERASE ECF-TYPE SIGMA FACTO"/>
    <property type="match status" value="1"/>
</dbReference>
<gene>
    <name evidence="7" type="ORF">E6A44_019535</name>
</gene>
<dbReference type="InterPro" id="IPR013324">
    <property type="entry name" value="RNA_pol_sigma_r3/r4-like"/>
</dbReference>
<dbReference type="InterPro" id="IPR013325">
    <property type="entry name" value="RNA_pol_sigma_r2"/>
</dbReference>
<dbReference type="Gene3D" id="1.10.10.10">
    <property type="entry name" value="Winged helix-like DNA-binding domain superfamily/Winged helix DNA-binding domain"/>
    <property type="match status" value="1"/>
</dbReference>
<evidence type="ECO:0000313" key="8">
    <source>
        <dbReference type="Proteomes" id="UP001517247"/>
    </source>
</evidence>
<dbReference type="InterPro" id="IPR007627">
    <property type="entry name" value="RNA_pol_sigma70_r2"/>
</dbReference>
<dbReference type="SUPFAM" id="SSF88659">
    <property type="entry name" value="Sigma3 and sigma4 domains of RNA polymerase sigma factors"/>
    <property type="match status" value="1"/>
</dbReference>
<evidence type="ECO:0000313" key="7">
    <source>
        <dbReference type="EMBL" id="MFN0257786.1"/>
    </source>
</evidence>
<accession>A0ABW9JB31</accession>
<feature type="domain" description="RNA polymerase sigma-70 region 2" evidence="5">
    <location>
        <begin position="28"/>
        <end position="93"/>
    </location>
</feature>
<dbReference type="InterPro" id="IPR036388">
    <property type="entry name" value="WH-like_DNA-bd_sf"/>
</dbReference>
<dbReference type="RefSeq" id="WP_138724864.1">
    <property type="nucleotide sequence ID" value="NZ_SSHJ02000011.1"/>
</dbReference>
<evidence type="ECO:0000256" key="2">
    <source>
        <dbReference type="ARBA" id="ARBA00023015"/>
    </source>
</evidence>
<protein>
    <submittedName>
        <fullName evidence="7">RNA polymerase sigma factor</fullName>
    </submittedName>
</protein>
<evidence type="ECO:0000256" key="4">
    <source>
        <dbReference type="ARBA" id="ARBA00023163"/>
    </source>
</evidence>
<feature type="domain" description="RNA polymerase sigma factor 70 region 4 type 2" evidence="6">
    <location>
        <begin position="130"/>
        <end position="174"/>
    </location>
</feature>
<sequence>MSSYSSFSDVELAELLKTDDSAAYTVIYNRYFHTLYVHAFQKLNDKQEAQDVVHELFAQLWNKRKELNIHSNLVGYLYSGVRNKILDHISRQQVRSKYISSLQGFLENNYSVTDYRIREKQLSDLINKGIADLPEKMREIFELSRKNSLSHKQIAAQLNLSEQTVKKQVNNALRILRTKLGTMLFLTF</sequence>
<keyword evidence="8" id="KW-1185">Reference proteome</keyword>
<dbReference type="InterPro" id="IPR014327">
    <property type="entry name" value="RNA_pol_sigma70_bacteroid"/>
</dbReference>
<dbReference type="InterPro" id="IPR014284">
    <property type="entry name" value="RNA_pol_sigma-70_dom"/>
</dbReference>